<organism evidence="4 5">
    <name type="scientific">Oryzias sinensis</name>
    <name type="common">Chinese medaka</name>
    <dbReference type="NCBI Taxonomy" id="183150"/>
    <lineage>
        <taxon>Eukaryota</taxon>
        <taxon>Metazoa</taxon>
        <taxon>Chordata</taxon>
        <taxon>Craniata</taxon>
        <taxon>Vertebrata</taxon>
        <taxon>Euteleostomi</taxon>
        <taxon>Actinopterygii</taxon>
        <taxon>Neopterygii</taxon>
        <taxon>Teleostei</taxon>
        <taxon>Neoteleostei</taxon>
        <taxon>Acanthomorphata</taxon>
        <taxon>Ovalentaria</taxon>
        <taxon>Atherinomorphae</taxon>
        <taxon>Beloniformes</taxon>
        <taxon>Adrianichthyidae</taxon>
        <taxon>Oryziinae</taxon>
        <taxon>Oryzias</taxon>
    </lineage>
</organism>
<dbReference type="GeneTree" id="ENSGT00390000012529"/>
<name>A0A8C8E3M5_9TELE</name>
<dbReference type="PANTHER" id="PTHR13347">
    <property type="entry name" value="HEAT REPEAT-CONTAINING PROTEIN 3"/>
    <property type="match status" value="1"/>
</dbReference>
<dbReference type="Pfam" id="PF25567">
    <property type="entry name" value="TPR_SYO1"/>
    <property type="match status" value="1"/>
</dbReference>
<evidence type="ECO:0000256" key="2">
    <source>
        <dbReference type="SAM" id="MobiDB-lite"/>
    </source>
</evidence>
<dbReference type="GO" id="GO:0042273">
    <property type="term" value="P:ribosomal large subunit biogenesis"/>
    <property type="evidence" value="ECO:0007669"/>
    <property type="project" value="TreeGrafter"/>
</dbReference>
<dbReference type="InterPro" id="IPR016024">
    <property type="entry name" value="ARM-type_fold"/>
</dbReference>
<evidence type="ECO:0000256" key="1">
    <source>
        <dbReference type="ARBA" id="ARBA00049983"/>
    </source>
</evidence>
<evidence type="ECO:0000313" key="5">
    <source>
        <dbReference type="Proteomes" id="UP000694383"/>
    </source>
</evidence>
<keyword evidence="5" id="KW-1185">Reference proteome</keyword>
<evidence type="ECO:0000259" key="3">
    <source>
        <dbReference type="Pfam" id="PF25567"/>
    </source>
</evidence>
<dbReference type="GO" id="GO:0051082">
    <property type="term" value="F:unfolded protein binding"/>
    <property type="evidence" value="ECO:0007669"/>
    <property type="project" value="TreeGrafter"/>
</dbReference>
<feature type="compositionally biased region" description="Acidic residues" evidence="2">
    <location>
        <begin position="372"/>
        <end position="389"/>
    </location>
</feature>
<sequence>MGKSKTTKFKRPQFNAVGLPAKAVREVDEEEEDHGEDCSPAAELLEKLQSPNADTREFACASISRVVQQSQTIPGFLQRHAVRRLGPLLLDNSLAVRETAAGALRNLSACGNQEVCEDMVKEDIMTPVTALLTEVRAFVKLCMRLLFLPQVVLFFFSSENSSQALSVFNKSGLLDLVAQCLERHPRNVELAVSAAHCLHTVTEDNPELLCSMNAGVFGALEGVLLSSQPGMAATLLRTLAAGTLWNMKASLPAARQAQTVNAVVATLSQCLDLDAGVLIFELRASEEASHRSASPATETEEPLAARDPAEEEMIDEEELLKEKSKAGKATKADDDFSDLLPKGKKELREATALLIAQQTSLEIIVNMCCSDDPSDDEWEEDSSSDESDMGPDGLCDGVSSLMSPLCLSAEVQGALINHSIPEKVLKKTEFPRQEAVDVCQQNPSWTGIRVQSRALTCLHSILSTMDVESLGGAAGLQGAAQHLSMLVFGIPKDEEFLEAVISAMRSLLQMIASNNIPQCMAPQQLMSLCEAASHCDVVSVRVNAVAILGITGSTLAKDKGKAETLQMIGNALLEVATRDPDLVVNGEALDALFDVFADGEEAEIAAKNIKLLPALKTLQPVFKAKIRKEGRGKYSSQQLCVLDNIKVNLRRFIGYLEKVVKK</sequence>
<protein>
    <submittedName>
        <fullName evidence="4">HEAT repeat containing 3</fullName>
    </submittedName>
</protein>
<dbReference type="InterPro" id="IPR057990">
    <property type="entry name" value="TPR_SYO1"/>
</dbReference>
<dbReference type="Ensembl" id="ENSOSIT00000052072.1">
    <property type="protein sequence ID" value="ENSOSIP00000049568.1"/>
    <property type="gene ID" value="ENSOSIG00000023207.1"/>
</dbReference>
<dbReference type="SUPFAM" id="SSF48371">
    <property type="entry name" value="ARM repeat"/>
    <property type="match status" value="1"/>
</dbReference>
<feature type="region of interest" description="Disordered" evidence="2">
    <location>
        <begin position="372"/>
        <end position="394"/>
    </location>
</feature>
<dbReference type="PANTHER" id="PTHR13347:SF1">
    <property type="entry name" value="HEAT REPEAT-CONTAINING PROTEIN 3"/>
    <property type="match status" value="1"/>
</dbReference>
<evidence type="ECO:0000313" key="4">
    <source>
        <dbReference type="Ensembl" id="ENSOSIP00000049568.1"/>
    </source>
</evidence>
<feature type="region of interest" description="Disordered" evidence="2">
    <location>
        <begin position="288"/>
        <end position="313"/>
    </location>
</feature>
<dbReference type="InterPro" id="IPR052616">
    <property type="entry name" value="SYO1-like"/>
</dbReference>
<dbReference type="Proteomes" id="UP000694383">
    <property type="component" value="Unplaced"/>
</dbReference>
<comment type="similarity">
    <text evidence="1">Belongs to the nuclear import and ribosome assembly adapter family.</text>
</comment>
<dbReference type="Gene3D" id="1.25.10.10">
    <property type="entry name" value="Leucine-rich Repeat Variant"/>
    <property type="match status" value="1"/>
</dbReference>
<proteinExistence type="inferred from homology"/>
<dbReference type="AlphaFoldDB" id="A0A8C8E3M5"/>
<accession>A0A8C8E3M5</accession>
<reference evidence="4" key="2">
    <citation type="submission" date="2025-09" db="UniProtKB">
        <authorList>
            <consortium name="Ensembl"/>
        </authorList>
    </citation>
    <scope>IDENTIFICATION</scope>
</reference>
<reference evidence="4" key="1">
    <citation type="submission" date="2025-08" db="UniProtKB">
        <authorList>
            <consortium name="Ensembl"/>
        </authorList>
    </citation>
    <scope>IDENTIFICATION</scope>
</reference>
<dbReference type="GO" id="GO:0006606">
    <property type="term" value="P:protein import into nucleus"/>
    <property type="evidence" value="ECO:0007669"/>
    <property type="project" value="TreeGrafter"/>
</dbReference>
<feature type="domain" description="SYO1-like TPR repeats" evidence="3">
    <location>
        <begin position="409"/>
        <end position="659"/>
    </location>
</feature>
<dbReference type="InterPro" id="IPR011989">
    <property type="entry name" value="ARM-like"/>
</dbReference>